<name>A0AAV5WH73_9BILA</name>
<dbReference type="AlphaFoldDB" id="A0AAV5WH73"/>
<organism evidence="1 2">
    <name type="scientific">Pristionchus fissidentatus</name>
    <dbReference type="NCBI Taxonomy" id="1538716"/>
    <lineage>
        <taxon>Eukaryota</taxon>
        <taxon>Metazoa</taxon>
        <taxon>Ecdysozoa</taxon>
        <taxon>Nematoda</taxon>
        <taxon>Chromadorea</taxon>
        <taxon>Rhabditida</taxon>
        <taxon>Rhabditina</taxon>
        <taxon>Diplogasteromorpha</taxon>
        <taxon>Diplogasteroidea</taxon>
        <taxon>Neodiplogasteridae</taxon>
        <taxon>Pristionchus</taxon>
    </lineage>
</organism>
<protein>
    <submittedName>
        <fullName evidence="1">Uncharacterized protein</fullName>
    </submittedName>
</protein>
<evidence type="ECO:0000313" key="1">
    <source>
        <dbReference type="EMBL" id="GMT30008.1"/>
    </source>
</evidence>
<reference evidence="1" key="1">
    <citation type="submission" date="2023-10" db="EMBL/GenBank/DDBJ databases">
        <title>Genome assembly of Pristionchus species.</title>
        <authorList>
            <person name="Yoshida K."/>
            <person name="Sommer R.J."/>
        </authorList>
    </citation>
    <scope>NUCLEOTIDE SEQUENCE</scope>
    <source>
        <strain evidence="1">RS5133</strain>
    </source>
</reference>
<feature type="non-terminal residue" evidence="1">
    <location>
        <position position="1"/>
    </location>
</feature>
<gene>
    <name evidence="1" type="ORF">PFISCL1PPCAC_21305</name>
</gene>
<accession>A0AAV5WH73</accession>
<sequence length="88" mass="9598">LEVVASKTCIFTLEYVEISLFSGSLSLFLPPASVSIEWKMLMLIVEEKKQSIEFPQGKTSFSSGLSLIFSSGSLPIQSSHLQLSVENG</sequence>
<dbReference type="Proteomes" id="UP001432322">
    <property type="component" value="Unassembled WGS sequence"/>
</dbReference>
<feature type="non-terminal residue" evidence="1">
    <location>
        <position position="88"/>
    </location>
</feature>
<keyword evidence="2" id="KW-1185">Reference proteome</keyword>
<comment type="caution">
    <text evidence="1">The sequence shown here is derived from an EMBL/GenBank/DDBJ whole genome shotgun (WGS) entry which is preliminary data.</text>
</comment>
<evidence type="ECO:0000313" key="2">
    <source>
        <dbReference type="Proteomes" id="UP001432322"/>
    </source>
</evidence>
<dbReference type="EMBL" id="BTSY01000005">
    <property type="protein sequence ID" value="GMT30008.1"/>
    <property type="molecule type" value="Genomic_DNA"/>
</dbReference>
<proteinExistence type="predicted"/>